<protein>
    <submittedName>
        <fullName evidence="2">Transposase</fullName>
    </submittedName>
</protein>
<reference evidence="2 3" key="1">
    <citation type="journal article" date="2015" name="Genome Announc.">
        <title>Bifidobacterium pseudolongum Strain PV8-2, Isolated from a Stool Sample of an Anemic Kenyan Infant.</title>
        <authorList>
            <person name="Vazquez-Gutierrez P."/>
            <person name="Lacroix C."/>
            <person name="Chassard C."/>
            <person name="Klumpp J."/>
            <person name="Stevens M.J."/>
            <person name="Jans C."/>
        </authorList>
    </citation>
    <scope>NUCLEOTIDE SEQUENCE [LARGE SCALE GENOMIC DNA]</scope>
    <source>
        <strain evidence="2 3">PV8-2</strain>
    </source>
</reference>
<dbReference type="Proteomes" id="UP000030636">
    <property type="component" value="Chromosome"/>
</dbReference>
<dbReference type="EMBL" id="CP007457">
    <property type="protein sequence ID" value="AIZ16844.1"/>
    <property type="molecule type" value="Genomic_DNA"/>
</dbReference>
<dbReference type="RefSeq" id="WP_039172584.1">
    <property type="nucleotide sequence ID" value="NZ_CP007457.1"/>
</dbReference>
<gene>
    <name evidence="2" type="ORF">AH67_07980</name>
</gene>
<dbReference type="STRING" id="1447715.AH67_07980"/>
<dbReference type="OrthoDB" id="9793302at2"/>
<dbReference type="AlphaFoldDB" id="A0A0A7IDG8"/>
<proteinExistence type="predicted"/>
<dbReference type="InterPro" id="IPR048004">
    <property type="entry name" value="IS1249_transpos"/>
</dbReference>
<evidence type="ECO:0000313" key="3">
    <source>
        <dbReference type="Proteomes" id="UP000030636"/>
    </source>
</evidence>
<evidence type="ECO:0000313" key="2">
    <source>
        <dbReference type="EMBL" id="AIZ16844.1"/>
    </source>
</evidence>
<name>A0A0A7IDG8_9BIFI</name>
<accession>A0A0A7IDG8</accession>
<organism evidence="2 3">
    <name type="scientific">Bifidobacterium pseudolongum PV8-2</name>
    <dbReference type="NCBI Taxonomy" id="1447715"/>
    <lineage>
        <taxon>Bacteria</taxon>
        <taxon>Bacillati</taxon>
        <taxon>Actinomycetota</taxon>
        <taxon>Actinomycetes</taxon>
        <taxon>Bifidobacteriales</taxon>
        <taxon>Bifidobacteriaceae</taxon>
        <taxon>Bifidobacterium</taxon>
    </lineage>
</organism>
<dbReference type="KEGG" id="bpsp:AH67_07980"/>
<sequence>MEQPLCPRCGGKMKRNGTTSAGRARWRCKDPGCGSSRTRGYGTAARDVRGFIDWLLSADTQEQRHVSARTLRRRNELGWSLWPPCPMDGQVHDVVHLDGIHLGRNAVVPVAWGDGHVLGWYVARRETSAAWMNLMARIGRTRGRRMRRGGGIRKALRHAWPHARVQRCLLHICPDIGAILGTNPRHEASRQLLRLAKELTRVKDGDAMAAWLGAYNAWELRHKDFLEQKSIWSDGSENDLHQRLVKARDTMRRRIRERTMFTFMDPGLGIGTPVPTTNNAIESANARIREMPGNHRGLCLIRRIKAVCWWCHQHTEHPESAAWLARHAWRDEQIEHLYRQAWERSDEGRQQVFGLPARYGTGIDWNESHTSTPWRNTD</sequence>
<feature type="region of interest" description="Disordered" evidence="1">
    <location>
        <begin position="1"/>
        <end position="23"/>
    </location>
</feature>
<dbReference type="NCBIfam" id="NF033544">
    <property type="entry name" value="transpos_IS1249"/>
    <property type="match status" value="1"/>
</dbReference>
<dbReference type="HOGENOM" id="CLU_062186_0_1_11"/>
<evidence type="ECO:0000256" key="1">
    <source>
        <dbReference type="SAM" id="MobiDB-lite"/>
    </source>
</evidence>
<keyword evidence="3" id="KW-1185">Reference proteome</keyword>